<dbReference type="InterPro" id="IPR027283">
    <property type="entry name" value="YerD"/>
</dbReference>
<dbReference type="PIRSF" id="PIRSF006429">
    <property type="entry name" value="GOGAT_lg_2"/>
    <property type="match status" value="1"/>
</dbReference>
<protein>
    <submittedName>
        <fullName evidence="5">FMN-binding glutamate synthase family protein</fullName>
    </submittedName>
</protein>
<dbReference type="PANTHER" id="PTHR43819">
    <property type="entry name" value="ARCHAEAL-TYPE GLUTAMATE SYNTHASE [NADPH]"/>
    <property type="match status" value="1"/>
</dbReference>
<feature type="domain" description="Glutamate synthase" evidence="4">
    <location>
        <begin position="162"/>
        <end position="479"/>
    </location>
</feature>
<proteinExistence type="inferred from homology"/>
<dbReference type="Proteomes" id="UP000281094">
    <property type="component" value="Unassembled WGS sequence"/>
</dbReference>
<evidence type="ECO:0000313" key="6">
    <source>
        <dbReference type="Proteomes" id="UP000281094"/>
    </source>
</evidence>
<keyword evidence="3" id="KW-1133">Transmembrane helix</keyword>
<feature type="transmembrane region" description="Helical" evidence="3">
    <location>
        <begin position="36"/>
        <end position="56"/>
    </location>
</feature>
<dbReference type="InterPro" id="IPR013785">
    <property type="entry name" value="Aldolase_TIM"/>
</dbReference>
<dbReference type="InterPro" id="IPR002932">
    <property type="entry name" value="Glu_synthdom"/>
</dbReference>
<feature type="transmembrane region" description="Helical" evidence="3">
    <location>
        <begin position="12"/>
        <end position="30"/>
    </location>
</feature>
<evidence type="ECO:0000313" key="5">
    <source>
        <dbReference type="EMBL" id="RLQ87120.1"/>
    </source>
</evidence>
<comment type="caution">
    <text evidence="5">The sequence shown here is derived from an EMBL/GenBank/DDBJ whole genome shotgun (WGS) entry which is preliminary data.</text>
</comment>
<gene>
    <name evidence="5" type="ORF">D8780_01710</name>
</gene>
<organism evidence="5 6">
    <name type="scientific">Notoacmeibacter ruber</name>
    <dbReference type="NCBI Taxonomy" id="2670375"/>
    <lineage>
        <taxon>Bacteria</taxon>
        <taxon>Pseudomonadati</taxon>
        <taxon>Pseudomonadota</taxon>
        <taxon>Alphaproteobacteria</taxon>
        <taxon>Hyphomicrobiales</taxon>
        <taxon>Notoacmeibacteraceae</taxon>
        <taxon>Notoacmeibacter</taxon>
    </lineage>
</organism>
<dbReference type="EMBL" id="RCWN01000001">
    <property type="protein sequence ID" value="RLQ87120.1"/>
    <property type="molecule type" value="Genomic_DNA"/>
</dbReference>
<dbReference type="PIRSF" id="PIRSF500060">
    <property type="entry name" value="UCP500060"/>
    <property type="match status" value="1"/>
</dbReference>
<evidence type="ECO:0000256" key="2">
    <source>
        <dbReference type="PIRNR" id="PIRNR006429"/>
    </source>
</evidence>
<accession>A0A3L7J9E0</accession>
<dbReference type="AlphaFoldDB" id="A0A3L7J9E0"/>
<comment type="similarity">
    <text evidence="1 2">Belongs to the glutamate synthase family.</text>
</comment>
<dbReference type="GO" id="GO:0006537">
    <property type="term" value="P:glutamate biosynthetic process"/>
    <property type="evidence" value="ECO:0007669"/>
    <property type="project" value="InterPro"/>
</dbReference>
<dbReference type="PROSITE" id="PS51257">
    <property type="entry name" value="PROKAR_LIPOPROTEIN"/>
    <property type="match status" value="1"/>
</dbReference>
<dbReference type="InterPro" id="IPR024188">
    <property type="entry name" value="GltB"/>
</dbReference>
<evidence type="ECO:0000259" key="4">
    <source>
        <dbReference type="Pfam" id="PF01645"/>
    </source>
</evidence>
<reference evidence="5 6" key="1">
    <citation type="submission" date="2018-10" db="EMBL/GenBank/DDBJ databases">
        <title>Notoacmeibacter sp. M2BS9Y-3-1, whole genome shotgun sequence.</title>
        <authorList>
            <person name="Tuo L."/>
        </authorList>
    </citation>
    <scope>NUCLEOTIDE SEQUENCE [LARGE SCALE GENOMIC DNA]</scope>
    <source>
        <strain evidence="5 6">M2BS9Y-3-1</strain>
    </source>
</reference>
<keyword evidence="3" id="KW-0812">Transmembrane</keyword>
<name>A0A3L7J9E0_9HYPH</name>
<dbReference type="Pfam" id="PF01645">
    <property type="entry name" value="Glu_synthase"/>
    <property type="match status" value="1"/>
</dbReference>
<evidence type="ECO:0000256" key="3">
    <source>
        <dbReference type="SAM" id="Phobius"/>
    </source>
</evidence>
<evidence type="ECO:0000256" key="1">
    <source>
        <dbReference type="ARBA" id="ARBA00009716"/>
    </source>
</evidence>
<dbReference type="GO" id="GO:0015930">
    <property type="term" value="F:glutamate synthase activity"/>
    <property type="evidence" value="ECO:0007669"/>
    <property type="project" value="InterPro"/>
</dbReference>
<sequence length="556" mass="60763">MKRADIADLIKRYIVLVAAIIGCVGFGWLSLDHSPWWLFAFIPCAIGVLIGIYDVFQERHTMTRNYPIAARIRWLAYDLRPYLRAYIVEGDLEDTPYSVQARNLVYARAKGRGGTMPFGTELEVGKAGYAWLDHSIVPAGTPEHHPRVEIGGEQCSKPYSASILNISAMSFGSLSARAVEALNWGAAEGDFYHDTGEGGVSPYHRKHGGDLVWEIGSGYFGARDRSGHFDAGKFSDTAQADQIRMTEIKLSQGAKPGHGGMLPGAKVTEEIASVRQVDVGQDCLSPRGHSAFSTPMEMMEFAAKMRELSGGKPVGIKLCVGQLHEIFAIMKAMRKSGIYLDFIVVDGAEGGTGAAPLELSNHVGMPLRDGLIHMRNALVGAGLRDKVRLAASGKIYSGWSMAEHMAIGADWCNAARAFMFSIGCIQAQRCDTDTCPTGITTQNKWRQRGLVPEIQGKRAASFHRETLHALSEITAAAGLEHPRDLMPHHVSLRPEALEADTYDSAFVFLKENVLIDDPGETIYERHWQAASADTFRPAEEIPLSQINAVRQAHSAA</sequence>
<dbReference type="SUPFAM" id="SSF51395">
    <property type="entry name" value="FMN-linked oxidoreductases"/>
    <property type="match status" value="1"/>
</dbReference>
<dbReference type="CDD" id="cd02808">
    <property type="entry name" value="GltS_FMN"/>
    <property type="match status" value="1"/>
</dbReference>
<keyword evidence="6" id="KW-1185">Reference proteome</keyword>
<dbReference type="Gene3D" id="3.20.20.70">
    <property type="entry name" value="Aldolase class I"/>
    <property type="match status" value="1"/>
</dbReference>
<keyword evidence="3" id="KW-0472">Membrane</keyword>
<dbReference type="PANTHER" id="PTHR43819:SF1">
    <property type="entry name" value="ARCHAEAL-TYPE GLUTAMATE SYNTHASE [NADPH]"/>
    <property type="match status" value="1"/>
</dbReference>
<dbReference type="RefSeq" id="WP_121644088.1">
    <property type="nucleotide sequence ID" value="NZ_RCWN01000001.1"/>
</dbReference>